<comment type="caution">
    <text evidence="12">The sequence shown here is derived from an EMBL/GenBank/DDBJ whole genome shotgun (WGS) entry which is preliminary data.</text>
</comment>
<dbReference type="PANTHER" id="PTHR10782:SF94">
    <property type="entry name" value="SUPPRESSOR OF VARIEGATION 2-10, ISOFORM I"/>
    <property type="match status" value="1"/>
</dbReference>
<dbReference type="GO" id="GO:0016925">
    <property type="term" value="P:protein sumoylation"/>
    <property type="evidence" value="ECO:0007669"/>
    <property type="project" value="UniProtKB-UniPathway"/>
</dbReference>
<gene>
    <name evidence="12" type="ORF">FWK35_00020237</name>
</gene>
<dbReference type="Pfam" id="PF02891">
    <property type="entry name" value="zf-MIZ"/>
    <property type="match status" value="1"/>
</dbReference>
<evidence type="ECO:0000256" key="5">
    <source>
        <dbReference type="ARBA" id="ARBA00022771"/>
    </source>
</evidence>
<name>A0A6G0Z6I3_APHCR</name>
<dbReference type="Proteomes" id="UP000478052">
    <property type="component" value="Unassembled WGS sequence"/>
</dbReference>
<protein>
    <recommendedName>
        <fullName evidence="14">E3 SUMO-protein ligase PIAS2</fullName>
    </recommendedName>
</protein>
<evidence type="ECO:0008006" key="14">
    <source>
        <dbReference type="Google" id="ProtNLM"/>
    </source>
</evidence>
<evidence type="ECO:0000259" key="10">
    <source>
        <dbReference type="PROSITE" id="PS51044"/>
    </source>
</evidence>
<feature type="region of interest" description="Disordered" evidence="9">
    <location>
        <begin position="571"/>
        <end position="591"/>
    </location>
</feature>
<proteinExistence type="inferred from homology"/>
<feature type="domain" description="SP-RING-type" evidence="10">
    <location>
        <begin position="455"/>
        <end position="542"/>
    </location>
</feature>
<evidence type="ECO:0000256" key="1">
    <source>
        <dbReference type="ARBA" id="ARBA00004718"/>
    </source>
</evidence>
<dbReference type="GO" id="GO:0003712">
    <property type="term" value="F:transcription coregulator activity"/>
    <property type="evidence" value="ECO:0007669"/>
    <property type="project" value="TreeGrafter"/>
</dbReference>
<dbReference type="Gene3D" id="2.60.120.780">
    <property type="entry name" value="PINIT domain"/>
    <property type="match status" value="1"/>
</dbReference>
<feature type="compositionally biased region" description="Basic and acidic residues" evidence="9">
    <location>
        <begin position="580"/>
        <end position="589"/>
    </location>
</feature>
<feature type="region of interest" description="Disordered" evidence="9">
    <location>
        <begin position="608"/>
        <end position="629"/>
    </location>
</feature>
<evidence type="ECO:0000313" key="13">
    <source>
        <dbReference type="Proteomes" id="UP000478052"/>
    </source>
</evidence>
<evidence type="ECO:0000256" key="7">
    <source>
        <dbReference type="ARBA" id="ARBA00022833"/>
    </source>
</evidence>
<reference evidence="12 13" key="1">
    <citation type="submission" date="2019-08" db="EMBL/GenBank/DDBJ databases">
        <title>Whole genome of Aphis craccivora.</title>
        <authorList>
            <person name="Voronova N.V."/>
            <person name="Shulinski R.S."/>
            <person name="Bandarenka Y.V."/>
            <person name="Zhorov D.G."/>
            <person name="Warner D."/>
        </authorList>
    </citation>
    <scope>NUCLEOTIDE SEQUENCE [LARGE SCALE GENOMIC DNA]</scope>
    <source>
        <strain evidence="12">180601</strain>
        <tissue evidence="12">Whole Body</tissue>
    </source>
</reference>
<dbReference type="PANTHER" id="PTHR10782">
    <property type="entry name" value="ZINC FINGER MIZ DOMAIN-CONTAINING PROTEIN"/>
    <property type="match status" value="1"/>
</dbReference>
<organism evidence="12 13">
    <name type="scientific">Aphis craccivora</name>
    <name type="common">Cowpea aphid</name>
    <dbReference type="NCBI Taxonomy" id="307492"/>
    <lineage>
        <taxon>Eukaryota</taxon>
        <taxon>Metazoa</taxon>
        <taxon>Ecdysozoa</taxon>
        <taxon>Arthropoda</taxon>
        <taxon>Hexapoda</taxon>
        <taxon>Insecta</taxon>
        <taxon>Pterygota</taxon>
        <taxon>Neoptera</taxon>
        <taxon>Paraneoptera</taxon>
        <taxon>Hemiptera</taxon>
        <taxon>Sternorrhyncha</taxon>
        <taxon>Aphidomorpha</taxon>
        <taxon>Aphidoidea</taxon>
        <taxon>Aphididae</taxon>
        <taxon>Aphidini</taxon>
        <taxon>Aphis</taxon>
        <taxon>Aphis</taxon>
    </lineage>
</organism>
<dbReference type="OrthoDB" id="10263264at2759"/>
<evidence type="ECO:0000256" key="2">
    <source>
        <dbReference type="ARBA" id="ARBA00005383"/>
    </source>
</evidence>
<feature type="compositionally biased region" description="Low complexity" evidence="9">
    <location>
        <begin position="89"/>
        <end position="105"/>
    </location>
</feature>
<feature type="compositionally biased region" description="Polar residues" evidence="9">
    <location>
        <begin position="609"/>
        <end position="622"/>
    </location>
</feature>
<dbReference type="InterPro" id="IPR013083">
    <property type="entry name" value="Znf_RING/FYVE/PHD"/>
</dbReference>
<keyword evidence="3" id="KW-0808">Transferase</keyword>
<dbReference type="FunFam" id="2.60.120.780:FF:000001">
    <property type="entry name" value="E3 SUMO-protein ligase PIAS2 isoform X1"/>
    <property type="match status" value="1"/>
</dbReference>
<dbReference type="InterPro" id="IPR036361">
    <property type="entry name" value="SAP_dom_sf"/>
</dbReference>
<dbReference type="GO" id="GO:0008270">
    <property type="term" value="F:zinc ion binding"/>
    <property type="evidence" value="ECO:0007669"/>
    <property type="project" value="UniProtKB-KW"/>
</dbReference>
<feature type="domain" description="PINIT" evidence="11">
    <location>
        <begin position="250"/>
        <end position="424"/>
    </location>
</feature>
<evidence type="ECO:0000259" key="11">
    <source>
        <dbReference type="PROSITE" id="PS51466"/>
    </source>
</evidence>
<accession>A0A6G0Z6I3</accession>
<evidence type="ECO:0000313" key="12">
    <source>
        <dbReference type="EMBL" id="KAF0766272.1"/>
    </source>
</evidence>
<feature type="region of interest" description="Disordered" evidence="9">
    <location>
        <begin position="89"/>
        <end position="115"/>
    </location>
</feature>
<sequence>MNNNMKYFSYDKCYINMLSSFGSNELQTLLGAFGQNKRGRISELKDRAIELLTTRPANIHFPAYIAKIDEIHRSLQHGMPSNDIIMRSSLQNQQQQQQRQMRSSLGHIQSRQRMYRPAQYPRQSMRMARAGLRQVTPIMQRGIIQNRPQKMYRPQRTYRPQKMYQPPQYPRQSMHIARAGLRQVMPKMKRGTYGNHISNSIPANNMVNNNIQNTAAGNRTIVSLQLPLIEQLSIVAQDTLGLGTTASKNNSCTPSIETVAQIKFKKLPFYEVIDEVIKPTLLTGTDRCTLQNVPRDTKEATFKHTLSLEHANYVAMNRDFSHGKNEYRNQFHIRICQLIEPVPNESPDYMPLGLHIRVNMKACPLPPIPPNTQPNKLTKTRRTAIPINCTEHVKLSPIVANNITINWTPDGKKYVFAMYVVKKLTVHSLIKKIQDKGGRSSEDTKNYIIKKLADVDPDLATTTSYRFSLVCPLGKMRMKIPVKSIHCDHLQCFDASTFILMNEKKPTWMCPTCNKPSLYDDLQIENYILEVVSSPILEDCSNEIEILADGTWRVFKETKNTNSTHDKVNYVDLDSDGEEPPTKRVKQENEAQAADAIQLVDEIDLKPQAQVQPQQAGTSSEQRVVIEID</sequence>
<dbReference type="InterPro" id="IPR023321">
    <property type="entry name" value="PINIT"/>
</dbReference>
<dbReference type="Gene3D" id="1.10.720.30">
    <property type="entry name" value="SAP domain"/>
    <property type="match status" value="1"/>
</dbReference>
<evidence type="ECO:0000256" key="9">
    <source>
        <dbReference type="SAM" id="MobiDB-lite"/>
    </source>
</evidence>
<comment type="pathway">
    <text evidence="1">Protein modification; protein sumoylation.</text>
</comment>
<evidence type="ECO:0000256" key="6">
    <source>
        <dbReference type="ARBA" id="ARBA00022786"/>
    </source>
</evidence>
<dbReference type="GO" id="GO:0000785">
    <property type="term" value="C:chromatin"/>
    <property type="evidence" value="ECO:0007669"/>
    <property type="project" value="TreeGrafter"/>
</dbReference>
<dbReference type="PROSITE" id="PS51466">
    <property type="entry name" value="PINIT"/>
    <property type="match status" value="1"/>
</dbReference>
<dbReference type="InterPro" id="IPR004181">
    <property type="entry name" value="Znf_MIZ"/>
</dbReference>
<dbReference type="PROSITE" id="PS51044">
    <property type="entry name" value="ZF_SP_RING"/>
    <property type="match status" value="1"/>
</dbReference>
<keyword evidence="5 8" id="KW-0863">Zinc-finger</keyword>
<dbReference type="AlphaFoldDB" id="A0A6G0Z6I3"/>
<keyword evidence="4" id="KW-0479">Metal-binding</keyword>
<dbReference type="UniPathway" id="UPA00886"/>
<evidence type="ECO:0000256" key="4">
    <source>
        <dbReference type="ARBA" id="ARBA00022723"/>
    </source>
</evidence>
<dbReference type="GO" id="GO:0061665">
    <property type="term" value="F:SUMO ligase activity"/>
    <property type="evidence" value="ECO:0007669"/>
    <property type="project" value="TreeGrafter"/>
</dbReference>
<dbReference type="EMBL" id="VUJU01001229">
    <property type="protein sequence ID" value="KAF0766272.1"/>
    <property type="molecule type" value="Genomic_DNA"/>
</dbReference>
<keyword evidence="6" id="KW-0833">Ubl conjugation pathway</keyword>
<evidence type="ECO:0000256" key="8">
    <source>
        <dbReference type="PROSITE-ProRule" id="PRU00452"/>
    </source>
</evidence>
<keyword evidence="7" id="KW-0862">Zinc</keyword>
<dbReference type="Pfam" id="PF14324">
    <property type="entry name" value="PINIT"/>
    <property type="match status" value="1"/>
</dbReference>
<dbReference type="Gene3D" id="3.30.40.10">
    <property type="entry name" value="Zinc/RING finger domain, C3HC4 (zinc finger)"/>
    <property type="match status" value="1"/>
</dbReference>
<dbReference type="GO" id="GO:0006357">
    <property type="term" value="P:regulation of transcription by RNA polymerase II"/>
    <property type="evidence" value="ECO:0007669"/>
    <property type="project" value="TreeGrafter"/>
</dbReference>
<keyword evidence="13" id="KW-1185">Reference proteome</keyword>
<dbReference type="SUPFAM" id="SSF68906">
    <property type="entry name" value="SAP domain"/>
    <property type="match status" value="1"/>
</dbReference>
<evidence type="ECO:0000256" key="3">
    <source>
        <dbReference type="ARBA" id="ARBA00022679"/>
    </source>
</evidence>
<comment type="similarity">
    <text evidence="2">Belongs to the PIAS family.</text>
</comment>
<dbReference type="InterPro" id="IPR038654">
    <property type="entry name" value="PINIT_sf"/>
</dbReference>